<feature type="transmembrane region" description="Helical" evidence="2">
    <location>
        <begin position="304"/>
        <end position="323"/>
    </location>
</feature>
<comment type="caution">
    <text evidence="3">The sequence shown here is derived from an EMBL/GenBank/DDBJ whole genome shotgun (WGS) entry which is preliminary data.</text>
</comment>
<name>A0A8H6KVS2_9PEZI</name>
<feature type="transmembrane region" description="Helical" evidence="2">
    <location>
        <begin position="235"/>
        <end position="254"/>
    </location>
</feature>
<keyword evidence="2" id="KW-1133">Transmembrane helix</keyword>
<evidence type="ECO:0000313" key="4">
    <source>
        <dbReference type="Proteomes" id="UP000654918"/>
    </source>
</evidence>
<keyword evidence="2" id="KW-0812">Transmembrane</keyword>
<dbReference type="AlphaFoldDB" id="A0A8H6KVS2"/>
<reference evidence="3" key="1">
    <citation type="journal article" date="2020" name="Phytopathology">
        <title>Genome Sequence Resources of Colletotrichum truncatum, C. plurivorum, C. musicola, and C. sojae: Four Species Pathogenic to Soybean (Glycine max).</title>
        <authorList>
            <person name="Rogerio F."/>
            <person name="Boufleur T.R."/>
            <person name="Ciampi-Guillardi M."/>
            <person name="Sukno S.A."/>
            <person name="Thon M.R."/>
            <person name="Massola Junior N.S."/>
            <person name="Baroncelli R."/>
        </authorList>
    </citation>
    <scope>NUCLEOTIDE SEQUENCE</scope>
    <source>
        <strain evidence="3">LFN00145</strain>
    </source>
</reference>
<gene>
    <name evidence="3" type="ORF">CPLU01_02383</name>
</gene>
<dbReference type="Proteomes" id="UP000654918">
    <property type="component" value="Unassembled WGS sequence"/>
</dbReference>
<feature type="transmembrane region" description="Helical" evidence="2">
    <location>
        <begin position="335"/>
        <end position="353"/>
    </location>
</feature>
<feature type="transmembrane region" description="Helical" evidence="2">
    <location>
        <begin position="202"/>
        <end position="223"/>
    </location>
</feature>
<feature type="transmembrane region" description="Helical" evidence="2">
    <location>
        <begin position="365"/>
        <end position="384"/>
    </location>
</feature>
<dbReference type="EMBL" id="WIGO01000018">
    <property type="protein sequence ID" value="KAF6838582.1"/>
    <property type="molecule type" value="Genomic_DNA"/>
</dbReference>
<protein>
    <submittedName>
        <fullName evidence="3">Capsular associated protein</fullName>
    </submittedName>
</protein>
<evidence type="ECO:0000256" key="2">
    <source>
        <dbReference type="SAM" id="Phobius"/>
    </source>
</evidence>
<accession>A0A8H6KVS2</accession>
<feature type="region of interest" description="Disordered" evidence="1">
    <location>
        <begin position="556"/>
        <end position="615"/>
    </location>
</feature>
<feature type="compositionally biased region" description="Pro residues" evidence="1">
    <location>
        <begin position="601"/>
        <end position="613"/>
    </location>
</feature>
<dbReference type="PANTHER" id="PTHR12203">
    <property type="entry name" value="KDEL LYS-ASP-GLU-LEU CONTAINING - RELATED"/>
    <property type="match status" value="1"/>
</dbReference>
<organism evidence="3 4">
    <name type="scientific">Colletotrichum plurivorum</name>
    <dbReference type="NCBI Taxonomy" id="2175906"/>
    <lineage>
        <taxon>Eukaryota</taxon>
        <taxon>Fungi</taxon>
        <taxon>Dikarya</taxon>
        <taxon>Ascomycota</taxon>
        <taxon>Pezizomycotina</taxon>
        <taxon>Sordariomycetes</taxon>
        <taxon>Hypocreomycetidae</taxon>
        <taxon>Glomerellales</taxon>
        <taxon>Glomerellaceae</taxon>
        <taxon>Colletotrichum</taxon>
        <taxon>Colletotrichum orchidearum species complex</taxon>
    </lineage>
</organism>
<dbReference type="PANTHER" id="PTHR12203:SF35">
    <property type="entry name" value="PROTEIN O-GLUCOSYLTRANSFERASE 1"/>
    <property type="match status" value="1"/>
</dbReference>
<keyword evidence="4" id="KW-1185">Reference proteome</keyword>
<keyword evidence="2" id="KW-0472">Membrane</keyword>
<evidence type="ECO:0000256" key="1">
    <source>
        <dbReference type="SAM" id="MobiDB-lite"/>
    </source>
</evidence>
<feature type="transmembrane region" description="Helical" evidence="2">
    <location>
        <begin position="274"/>
        <end position="297"/>
    </location>
</feature>
<feature type="compositionally biased region" description="Basic and acidic residues" evidence="1">
    <location>
        <begin position="567"/>
        <end position="577"/>
    </location>
</feature>
<proteinExistence type="predicted"/>
<evidence type="ECO:0000313" key="3">
    <source>
        <dbReference type="EMBL" id="KAF6838582.1"/>
    </source>
</evidence>
<dbReference type="InterPro" id="IPR051091">
    <property type="entry name" value="O-Glucosyltr/Glycosyltrsf_90"/>
</dbReference>
<sequence>MARDAHVHLTALCAVVSFLWISYNFERHSLVEWPRLSSVLIFLISGALTWLASFVSPYLPGAEGRFDESKESLKGSFEPSIPTRPRRYFVPLLVFCIFFRLEVFHRVTAQLQCSTPGVQSLLCALLVFYDIFYCRRPAPPPPPPLDPWDSPLDDITRWLSGAQKTMLLSVAIFGLGTFQAVGLEPSSTYFCSSLQDSRVSTLLLQLLGLFLDAAIAIILHRILAWTKTTKSRLRTLGVIQALTGVFIKIFQILATPFIASGEGYPTSIKGLDSLYFFDILIDSFTFTILISSLSILVCETSPGMPASIITFVSGLSASIHNISRCGSWLMSSKSAAILPLYAICPAFGLYLYTSNSRSVFFIRRVFIVAVVPLLLLGMTLYGIIKGDTVKGHPLERLVYQQRIEADRWLRQASVSDSLKIAVDVYQERHYGRDPPPNFDKWYDFAKARKSAIIDHFEQMERDILPFWGIKPEAIRKAYDERLPKEPHIAVVTIENKKVSHNHQADDANRKVLDELVNMINGFAEHLSDMKLPINLASQPRVLTPWSEMTRYTKTGRTKKFKLLSSRSPEDVGEKPAEKPPQAEGAVVGQNEEKKEEATTEQPPPPADGLPPATPQSNALAYAETKAFREMEAAVCPAGSPGRSGLHWNVRDFCSSCVKWHSDGQFLSRWARSKSLCNQQDLTRLHAFHISAPKMAPIQQLVPIFGRSKADGFNDILIPLIPLVPLAEEGPEVTKPFRQRKDGLYWRGKIGDQLLSDEALRGSHKHRLVHLINNATAADDVAMMVLAPGQKNWFGYEAVRAWEANTVLPFDIGISDYECQGAACDAAKAEFGLRPSTEDPLEHRYALLLDEDSGPPANLLRTIRSPGTVPFVTSVFDEWYSERLVPWLHFVPVDLRYHALHTTLTYFVGLKDRGKVNGRVVEMEPRWEDGEWIATQGQRWADKALRREDMEIYLFRLLLEWGRVVRDDRDSIGFRLEKA</sequence>
<feature type="transmembrane region" description="Helical" evidence="2">
    <location>
        <begin position="37"/>
        <end position="59"/>
    </location>
</feature>
<feature type="transmembrane region" description="Helical" evidence="2">
    <location>
        <begin position="6"/>
        <end position="25"/>
    </location>
</feature>
<feature type="transmembrane region" description="Helical" evidence="2">
    <location>
        <begin position="165"/>
        <end position="182"/>
    </location>
</feature>